<dbReference type="GO" id="GO:0016579">
    <property type="term" value="P:protein deubiquitination"/>
    <property type="evidence" value="ECO:0007669"/>
    <property type="project" value="TreeGrafter"/>
</dbReference>
<dbReference type="PANTHER" id="PTHR12419:SF7">
    <property type="entry name" value="OTU DOMAIN-CONTAINING PROTEIN 3"/>
    <property type="match status" value="1"/>
</dbReference>
<evidence type="ECO:0000256" key="1">
    <source>
        <dbReference type="SAM" id="MobiDB-lite"/>
    </source>
</evidence>
<reference evidence="4" key="1">
    <citation type="submission" date="2025-08" db="UniProtKB">
        <authorList>
            <consortium name="RefSeq"/>
        </authorList>
    </citation>
    <scope>IDENTIFICATION</scope>
</reference>
<dbReference type="Gene3D" id="3.90.70.80">
    <property type="match status" value="1"/>
</dbReference>
<dbReference type="Pfam" id="PF20209">
    <property type="entry name" value="DUF6570"/>
    <property type="match status" value="1"/>
</dbReference>
<feature type="compositionally biased region" description="Basic and acidic residues" evidence="1">
    <location>
        <begin position="188"/>
        <end position="205"/>
    </location>
</feature>
<dbReference type="GO" id="GO:0004843">
    <property type="term" value="F:cysteine-type deubiquitinase activity"/>
    <property type="evidence" value="ECO:0007669"/>
    <property type="project" value="TreeGrafter"/>
</dbReference>
<dbReference type="AlphaFoldDB" id="A0A3Q0JDS8"/>
<dbReference type="InterPro" id="IPR003323">
    <property type="entry name" value="OTU_dom"/>
</dbReference>
<dbReference type="GeneID" id="113471554"/>
<proteinExistence type="predicted"/>
<dbReference type="Pfam" id="PF14214">
    <property type="entry name" value="Helitron_like_N"/>
    <property type="match status" value="1"/>
</dbReference>
<dbReference type="InterPro" id="IPR025476">
    <property type="entry name" value="Helitron_helicase-like"/>
</dbReference>
<dbReference type="STRING" id="121845.A0A3Q0JDS8"/>
<dbReference type="InterPro" id="IPR046700">
    <property type="entry name" value="DUF6570"/>
</dbReference>
<dbReference type="PROSITE" id="PS50802">
    <property type="entry name" value="OTU"/>
    <property type="match status" value="1"/>
</dbReference>
<sequence length="1181" mass="135196">MERIYLIDEVPQAYRLIKIKGDGACLFNALSTALYGTDRHALPIRQAIVRHVVSNYENYGPSVSLPGILGEEPTSSQYSAYMCQPYVYGDFLEVIAASALFQVRMIVIRDGHVECNVGRMEWPPIVTQFSGDRGQGHFNLFWPSDTLFHHRALPYSNPPPRPSLAQLADQYVVEHRAHYIANEEEAEEARRRGEERSKEKSHACPESDVTFVVESNSQWTTVKKRGRPRSKKVGRPKVSGKTRAEQLREASKSYQKTHPETNRRAVSKYGKSNPDVHQRKAAKYAKSHPEVNQRAVAKYTQTHPDVHQRAAAKYTKSHPEVNQRAVVKYTQTHPDVHQRKAAKYAKTHPEVNQGAVARYTQAHPEVHRKSTSQYSATHPEVVKVIQDRHNFTKKFAYSKQLCTVSKLAAILNDRLQAEKIVKWVLQHRRDVVKKYLHGHEILRTKLTSRIEKLGALTGNNTLQDKLTALLGDLLHCKTQEPYLPGPDNFQVIPQPNVAGSKGDNDIFWPCNPEVCRLEDSVLQKLLAAFSYFLQLTPTKLFSSLLGKDASYMLHFKFLIGLKHHSPSLRTITRQLYGLNSVSRKIKLIDISLDNADLDKLKELGDPQNVKIVSFEVDESDTAVGGEDDIVDKFRSAFNVLSKRSLDTPKNECISCRRLMCLRDVTSVEKMRKPLNTEIWNRLQKFYKSKGITPSSFICHTCILKLRSNSMPSNCVLNDLYYTPVPDEINSLNQFEKMLIQRAKAFQVVSSMIPVGKKNIPNRQTIKKVKGRTFHLPLPLESTLKKLPNPEDPVNKDQEIFILVRSSPTKSKVMWQDLVDVNKIYRALAYLKNHNLHYANIVLPTNPVNLLDGLDTNIQYEVQEDQPQDTESNEGEEAMLTQVTEEEHSDYEQYTIYPLHEKRTNASTTALYQMLKVNAAPLDSRDNNIDVKCFPDLFVEGQFGQFHPRSVKLTSADFIKSLLSSKDPRFRLNQQSLFYLLNDANMRQLSAGVFYKLNVTNQKEKLTAKSYLDKISRDELEGDLQALFSRLRNTEQFWKKPRSDVVCMTKNYGPATWFLTISPSEWMWDDVGQYIKEVNGPHMVNMTTSELAALDPVSASRFIDNKFKAMLDFLTSPDAPLGEIVHYFWRREYQSRGLQHFHLMLWVKDAPILEKSTAEEVADFIRRYVTCAIPWSWKALTS</sequence>
<evidence type="ECO:0000259" key="2">
    <source>
        <dbReference type="PROSITE" id="PS50802"/>
    </source>
</evidence>
<feature type="domain" description="OTU" evidence="2">
    <location>
        <begin position="14"/>
        <end position="144"/>
    </location>
</feature>
<feature type="region of interest" description="Disordered" evidence="1">
    <location>
        <begin position="183"/>
        <end position="291"/>
    </location>
</feature>
<dbReference type="RefSeq" id="XP_026686596.1">
    <property type="nucleotide sequence ID" value="XM_026830795.1"/>
</dbReference>
<organism evidence="3 4">
    <name type="scientific">Diaphorina citri</name>
    <name type="common">Asian citrus psyllid</name>
    <dbReference type="NCBI Taxonomy" id="121845"/>
    <lineage>
        <taxon>Eukaryota</taxon>
        <taxon>Metazoa</taxon>
        <taxon>Ecdysozoa</taxon>
        <taxon>Arthropoda</taxon>
        <taxon>Hexapoda</taxon>
        <taxon>Insecta</taxon>
        <taxon>Pterygota</taxon>
        <taxon>Neoptera</taxon>
        <taxon>Paraneoptera</taxon>
        <taxon>Hemiptera</taxon>
        <taxon>Sternorrhyncha</taxon>
        <taxon>Psylloidea</taxon>
        <taxon>Psyllidae</taxon>
        <taxon>Diaphorininae</taxon>
        <taxon>Diaphorina</taxon>
    </lineage>
</organism>
<dbReference type="SUPFAM" id="SSF54001">
    <property type="entry name" value="Cysteine proteinases"/>
    <property type="match status" value="1"/>
</dbReference>
<dbReference type="KEGG" id="dci:113471554"/>
<dbReference type="InterPro" id="IPR050704">
    <property type="entry name" value="Peptidase_C85-like"/>
</dbReference>
<evidence type="ECO:0000313" key="4">
    <source>
        <dbReference type="RefSeq" id="XP_026686596.1"/>
    </source>
</evidence>
<protein>
    <submittedName>
        <fullName evidence="4">Uncharacterized protein LOC113471554</fullName>
    </submittedName>
</protein>
<dbReference type="PANTHER" id="PTHR12419">
    <property type="entry name" value="OTU DOMAIN CONTAINING PROTEIN"/>
    <property type="match status" value="1"/>
</dbReference>
<dbReference type="CDD" id="cd22757">
    <property type="entry name" value="OTU_P87_VP80-like"/>
    <property type="match status" value="1"/>
</dbReference>
<gene>
    <name evidence="4" type="primary">LOC113471554</name>
</gene>
<keyword evidence="3" id="KW-1185">Reference proteome</keyword>
<dbReference type="PaxDb" id="121845-A0A3Q0JDS8"/>
<feature type="compositionally biased region" description="Basic residues" evidence="1">
    <location>
        <begin position="222"/>
        <end position="240"/>
    </location>
</feature>
<feature type="compositionally biased region" description="Basic and acidic residues" evidence="1">
    <location>
        <begin position="242"/>
        <end position="263"/>
    </location>
</feature>
<name>A0A3Q0JDS8_DIACI</name>
<dbReference type="Proteomes" id="UP000079169">
    <property type="component" value="Unplaced"/>
</dbReference>
<accession>A0A3Q0JDS8</accession>
<evidence type="ECO:0000313" key="3">
    <source>
        <dbReference type="Proteomes" id="UP000079169"/>
    </source>
</evidence>
<dbReference type="InterPro" id="IPR038765">
    <property type="entry name" value="Papain-like_cys_pep_sf"/>
</dbReference>